<evidence type="ECO:0000259" key="8">
    <source>
        <dbReference type="Pfam" id="PF00501"/>
    </source>
</evidence>
<dbReference type="AlphaFoldDB" id="A0A4D7QR69"/>
<dbReference type="InterPro" id="IPR025110">
    <property type="entry name" value="AMP-bd_C"/>
</dbReference>
<evidence type="ECO:0000256" key="7">
    <source>
        <dbReference type="ARBA" id="ARBA00042773"/>
    </source>
</evidence>
<keyword evidence="3 10" id="KW-0436">Ligase</keyword>
<dbReference type="PANTHER" id="PTHR43767">
    <property type="entry name" value="LONG-CHAIN-FATTY-ACID--COA LIGASE"/>
    <property type="match status" value="1"/>
</dbReference>
<evidence type="ECO:0000256" key="2">
    <source>
        <dbReference type="ARBA" id="ARBA00005005"/>
    </source>
</evidence>
<name>A0A4D7QR69_9HYPH</name>
<dbReference type="GO" id="GO:0004467">
    <property type="term" value="F:long-chain fatty acid-CoA ligase activity"/>
    <property type="evidence" value="ECO:0007669"/>
    <property type="project" value="UniProtKB-EC"/>
</dbReference>
<dbReference type="KEGG" id="paqt:E8L99_17410"/>
<dbReference type="Gene3D" id="3.30.300.30">
    <property type="match status" value="1"/>
</dbReference>
<dbReference type="Pfam" id="PF13193">
    <property type="entry name" value="AMP-binding_C"/>
    <property type="match status" value="1"/>
</dbReference>
<dbReference type="InterPro" id="IPR017618">
    <property type="entry name" value="Dicarboxylate-CoA_ligase_PimA"/>
</dbReference>
<keyword evidence="4" id="KW-0472">Membrane</keyword>
<gene>
    <name evidence="10" type="primary">pimA</name>
    <name evidence="10" type="ORF">E8L99_17410</name>
</gene>
<dbReference type="PANTHER" id="PTHR43767:SF8">
    <property type="entry name" value="LONG-CHAIN-FATTY-ACID--COA LIGASE"/>
    <property type="match status" value="1"/>
</dbReference>
<dbReference type="Proteomes" id="UP000298588">
    <property type="component" value="Chromosome"/>
</dbReference>
<dbReference type="InterPro" id="IPR000873">
    <property type="entry name" value="AMP-dep_synth/lig_dom"/>
</dbReference>
<feature type="domain" description="AMP-binding enzyme C-terminal" evidence="9">
    <location>
        <begin position="463"/>
        <end position="538"/>
    </location>
</feature>
<evidence type="ECO:0000256" key="1">
    <source>
        <dbReference type="ARBA" id="ARBA00004170"/>
    </source>
</evidence>
<evidence type="ECO:0000313" key="10">
    <source>
        <dbReference type="EMBL" id="QCK87407.1"/>
    </source>
</evidence>
<evidence type="ECO:0000259" key="9">
    <source>
        <dbReference type="Pfam" id="PF13193"/>
    </source>
</evidence>
<accession>A0A4D7QR69</accession>
<evidence type="ECO:0000256" key="4">
    <source>
        <dbReference type="ARBA" id="ARBA00023136"/>
    </source>
</evidence>
<dbReference type="RefSeq" id="WP_137100736.1">
    <property type="nucleotide sequence ID" value="NZ_CP039865.1"/>
</dbReference>
<dbReference type="SUPFAM" id="SSF56801">
    <property type="entry name" value="Acetyl-CoA synthetase-like"/>
    <property type="match status" value="1"/>
</dbReference>
<reference evidence="10 11" key="1">
    <citation type="submission" date="2019-04" db="EMBL/GenBank/DDBJ databases">
        <title>Phreatobacter aquaticus sp. nov.</title>
        <authorList>
            <person name="Choi A."/>
            <person name="Baek K."/>
        </authorList>
    </citation>
    <scope>NUCLEOTIDE SEQUENCE [LARGE SCALE GENOMIC DNA]</scope>
    <source>
        <strain evidence="10 11">NMCR1094</strain>
    </source>
</reference>
<dbReference type="PROSITE" id="PS00455">
    <property type="entry name" value="AMP_BINDING"/>
    <property type="match status" value="1"/>
</dbReference>
<dbReference type="InterPro" id="IPR042099">
    <property type="entry name" value="ANL_N_sf"/>
</dbReference>
<evidence type="ECO:0000313" key="11">
    <source>
        <dbReference type="Proteomes" id="UP000298588"/>
    </source>
</evidence>
<dbReference type="EMBL" id="CP039865">
    <property type="protein sequence ID" value="QCK87407.1"/>
    <property type="molecule type" value="Genomic_DNA"/>
</dbReference>
<dbReference type="InterPro" id="IPR050237">
    <property type="entry name" value="ATP-dep_AMP-bd_enzyme"/>
</dbReference>
<comment type="pathway">
    <text evidence="2">Lipid metabolism; fatty acid beta-oxidation.</text>
</comment>
<dbReference type="InterPro" id="IPR020845">
    <property type="entry name" value="AMP-binding_CS"/>
</dbReference>
<protein>
    <recommendedName>
        <fullName evidence="6">Long-chain-fatty-acid--CoA ligase</fullName>
        <ecNumber evidence="5">6.2.1.3</ecNumber>
    </recommendedName>
    <alternativeName>
        <fullName evidence="7">Long-chain acyl-CoA synthetase</fullName>
    </alternativeName>
</protein>
<dbReference type="GO" id="GO:0016020">
    <property type="term" value="C:membrane"/>
    <property type="evidence" value="ECO:0007669"/>
    <property type="project" value="UniProtKB-SubCell"/>
</dbReference>
<dbReference type="InterPro" id="IPR045851">
    <property type="entry name" value="AMP-bd_C_sf"/>
</dbReference>
<dbReference type="CDD" id="cd05936">
    <property type="entry name" value="FC-FACS_FadD_like"/>
    <property type="match status" value="1"/>
</dbReference>
<dbReference type="OrthoDB" id="9803968at2"/>
<keyword evidence="11" id="KW-1185">Reference proteome</keyword>
<comment type="subcellular location">
    <subcellularLocation>
        <location evidence="1">Membrane</location>
        <topology evidence="1">Peripheral membrane protein</topology>
    </subcellularLocation>
</comment>
<sequence length="552" mass="59770">MASRPFAWEKSYPPGVSWDTPIRITTLGDLLDGAAAAFGPRPALEFRDNILTYSDLVTRAEAFGSALLRAGLGDETTVALYLPNTPDHPISFFGAAKAGIRLVHLSPLDAERVLAYKLKDAGARVLVTSSIAPLFGMALKLHEAGLIDRLIVADDAAWGTSGIPSLPIPEKPGIIRFSDFVAGATAPAEWPSLSPDRVALLQYTGGTTGMPKGAMLSHGNLTAAVSIYDAWQMALPTGDPINDKIILVLPLFHIYALTSVMLRQLTRGSCLMLRMRFDPDQTFDDFEKRRATIFPGVPTMWIALVNHPRFATADLSSLVYAASGGAALPVEIARRFETRTGLRLTGGWGMTETSPAGTNVPNYGEPRPGTIGLPLPGLEMDICALDDPHRVMPVGEVGEIRIKGPNVTRGYWNRDEESKASYADGYFLTGDIGYMDKDGFFFIVDRKKDMIISGGFNVYPQMIEQAIYEHPAVGEVIVIGVPDGYRGEAAKAYVSLRSGASPFTLDELKAFLKDKVGRHEMPAGLEFRDSLPKTTVGKLSRAELRNEVKAGA</sequence>
<dbReference type="Gene3D" id="3.40.50.12780">
    <property type="entry name" value="N-terminal domain of ligase-like"/>
    <property type="match status" value="1"/>
</dbReference>
<evidence type="ECO:0000256" key="3">
    <source>
        <dbReference type="ARBA" id="ARBA00022598"/>
    </source>
</evidence>
<feature type="domain" description="AMP-dependent synthetase/ligase" evidence="8">
    <location>
        <begin position="34"/>
        <end position="412"/>
    </location>
</feature>
<dbReference type="EC" id="6.2.1.3" evidence="5"/>
<organism evidence="10 11">
    <name type="scientific">Phreatobacter aquaticus</name>
    <dbReference type="NCBI Taxonomy" id="2570229"/>
    <lineage>
        <taxon>Bacteria</taxon>
        <taxon>Pseudomonadati</taxon>
        <taxon>Pseudomonadota</taxon>
        <taxon>Alphaproteobacteria</taxon>
        <taxon>Hyphomicrobiales</taxon>
        <taxon>Phreatobacteraceae</taxon>
        <taxon>Phreatobacter</taxon>
    </lineage>
</organism>
<dbReference type="NCBIfam" id="TIGR03205">
    <property type="entry name" value="pimA"/>
    <property type="match status" value="1"/>
</dbReference>
<dbReference type="Pfam" id="PF00501">
    <property type="entry name" value="AMP-binding"/>
    <property type="match status" value="1"/>
</dbReference>
<evidence type="ECO:0000256" key="5">
    <source>
        <dbReference type="ARBA" id="ARBA00026121"/>
    </source>
</evidence>
<evidence type="ECO:0000256" key="6">
    <source>
        <dbReference type="ARBA" id="ARBA00039545"/>
    </source>
</evidence>
<proteinExistence type="predicted"/>